<dbReference type="PANTHER" id="PTHR43581:SF4">
    <property type="entry name" value="ATP_GTP PHOSPHATASE"/>
    <property type="match status" value="1"/>
</dbReference>
<dbReference type="SUPFAM" id="SSF52540">
    <property type="entry name" value="P-loop containing nucleoside triphosphate hydrolases"/>
    <property type="match status" value="1"/>
</dbReference>
<dbReference type="AlphaFoldDB" id="A0A2D3NWX0"/>
<dbReference type="Proteomes" id="UP000230056">
    <property type="component" value="Chromosome"/>
</dbReference>
<dbReference type="RefSeq" id="WP_100025230.1">
    <property type="nucleotide sequence ID" value="NZ_CAUTOP010000012.1"/>
</dbReference>
<evidence type="ECO:0000313" key="2">
    <source>
        <dbReference type="EMBL" id="ATV59915.1"/>
    </source>
</evidence>
<accession>A0A2D3NWX0</accession>
<feature type="domain" description="ATPase AAA-type core" evidence="1">
    <location>
        <begin position="43"/>
        <end position="107"/>
    </location>
</feature>
<gene>
    <name evidence="2" type="ORF">CTM72_09435</name>
</gene>
<dbReference type="PANTHER" id="PTHR43581">
    <property type="entry name" value="ATP/GTP PHOSPHATASE"/>
    <property type="match status" value="1"/>
</dbReference>
<evidence type="ECO:0000259" key="1">
    <source>
        <dbReference type="Pfam" id="PF13304"/>
    </source>
</evidence>
<dbReference type="InterPro" id="IPR027417">
    <property type="entry name" value="P-loop_NTPase"/>
</dbReference>
<protein>
    <recommendedName>
        <fullName evidence="1">ATPase AAA-type core domain-containing protein</fullName>
    </recommendedName>
</protein>
<reference evidence="2 3" key="1">
    <citation type="submission" date="2017-11" db="EMBL/GenBank/DDBJ databases">
        <title>Genome sequencing of Fusobacterium periodonticum KCOM 1261.</title>
        <authorList>
            <person name="Kook J.-K."/>
            <person name="Park S.-N."/>
            <person name="Lim Y.K."/>
        </authorList>
    </citation>
    <scope>NUCLEOTIDE SEQUENCE [LARGE SCALE GENOMIC DNA]</scope>
    <source>
        <strain evidence="2 3">KCOM 1261</strain>
    </source>
</reference>
<dbReference type="EMBL" id="CP024699">
    <property type="protein sequence ID" value="ATV59915.1"/>
    <property type="molecule type" value="Genomic_DNA"/>
</dbReference>
<dbReference type="GO" id="GO:0005524">
    <property type="term" value="F:ATP binding"/>
    <property type="evidence" value="ECO:0007669"/>
    <property type="project" value="InterPro"/>
</dbReference>
<sequence>MKNIIVRLLEIGIINLKNVKNGKINFLNSNIKENLTLQIGDILGIYGQNGSGKTTVIEALSILKSILVGMPLDDDLKNLITYGEKNIELLFKFYIEIEDKKYIVEYKIVIGKTENNTIEILNEIIKYSIYMEEDKRWKNTQTLIETPFSEDIIKSKKYNKNFSNEIDLLKILVIQGISKKMKVSSIFSEEIKAFLKDNTDLIYIIEALEYYGNLNLFIVSNKEIGMITLNLLLPLKIKNLNSCGDLPIQIDKNESIIVNQIIYPSVENAINEINIVLKRIIPDLQLKIEEQRKEALPDGNTNIIADLRSIREGKPISLRYESEGIKRIISILGVLIAGYNQPSVCLAIDELDSGIFEYLLGEILEVLSSEMKGQLIFTSHNLRILEKIDKKNIVFSTTNPENRYIRFKYIKPNNNLRDMYLRELIIQEQAEQLYKETKQSDIKRAFYRAGVANEKES</sequence>
<name>A0A2D3NWX0_9FUSO</name>
<dbReference type="GO" id="GO:0016887">
    <property type="term" value="F:ATP hydrolysis activity"/>
    <property type="evidence" value="ECO:0007669"/>
    <property type="project" value="InterPro"/>
</dbReference>
<dbReference type="InterPro" id="IPR051396">
    <property type="entry name" value="Bact_Antivir_Def_Nuclease"/>
</dbReference>
<proteinExistence type="predicted"/>
<evidence type="ECO:0000313" key="3">
    <source>
        <dbReference type="Proteomes" id="UP000230056"/>
    </source>
</evidence>
<dbReference type="Pfam" id="PF13304">
    <property type="entry name" value="AAA_21"/>
    <property type="match status" value="1"/>
</dbReference>
<organism evidence="2 3">
    <name type="scientific">Fusobacterium pseudoperiodonticum</name>
    <dbReference type="NCBI Taxonomy" id="2663009"/>
    <lineage>
        <taxon>Bacteria</taxon>
        <taxon>Fusobacteriati</taxon>
        <taxon>Fusobacteriota</taxon>
        <taxon>Fusobacteriia</taxon>
        <taxon>Fusobacteriales</taxon>
        <taxon>Fusobacteriaceae</taxon>
        <taxon>Fusobacterium</taxon>
    </lineage>
</organism>
<dbReference type="InterPro" id="IPR003959">
    <property type="entry name" value="ATPase_AAA_core"/>
</dbReference>
<dbReference type="Gene3D" id="3.40.50.300">
    <property type="entry name" value="P-loop containing nucleotide triphosphate hydrolases"/>
    <property type="match status" value="2"/>
</dbReference>